<feature type="compositionally biased region" description="Polar residues" evidence="1">
    <location>
        <begin position="1"/>
        <end position="11"/>
    </location>
</feature>
<protein>
    <submittedName>
        <fullName evidence="3">Uncharacterized protein</fullName>
    </submittedName>
</protein>
<evidence type="ECO:0000313" key="3">
    <source>
        <dbReference type="EMBL" id="CAF1021639.1"/>
    </source>
</evidence>
<dbReference type="AlphaFoldDB" id="A0A814IBA4"/>
<keyword evidence="2" id="KW-1133">Transmembrane helix</keyword>
<dbReference type="Proteomes" id="UP000663845">
    <property type="component" value="Unassembled WGS sequence"/>
</dbReference>
<feature type="region of interest" description="Disordered" evidence="1">
    <location>
        <begin position="1"/>
        <end position="24"/>
    </location>
</feature>
<sequence length="123" mass="14549">MSDTSIISTRSSYDDGNSRKKNSNHHSSFCNQYWFRIFLILLLLIIFTTSSILIYILYKQSQRNQERRRIQNEFKRRHGVANKVLDLVTKDGLVAKWLKTHQGSIITTFRELMTDMVETVFDE</sequence>
<evidence type="ECO:0000256" key="1">
    <source>
        <dbReference type="SAM" id="MobiDB-lite"/>
    </source>
</evidence>
<organism evidence="3 5">
    <name type="scientific">Adineta steineri</name>
    <dbReference type="NCBI Taxonomy" id="433720"/>
    <lineage>
        <taxon>Eukaryota</taxon>
        <taxon>Metazoa</taxon>
        <taxon>Spiralia</taxon>
        <taxon>Gnathifera</taxon>
        <taxon>Rotifera</taxon>
        <taxon>Eurotatoria</taxon>
        <taxon>Bdelloidea</taxon>
        <taxon>Adinetida</taxon>
        <taxon>Adinetidae</taxon>
        <taxon>Adineta</taxon>
    </lineage>
</organism>
<dbReference type="EMBL" id="CAJOAZ010000126">
    <property type="protein sequence ID" value="CAF3543191.1"/>
    <property type="molecule type" value="Genomic_DNA"/>
</dbReference>
<proteinExistence type="predicted"/>
<accession>A0A814IBA4</accession>
<keyword evidence="2" id="KW-0472">Membrane</keyword>
<keyword evidence="2" id="KW-0812">Transmembrane</keyword>
<evidence type="ECO:0000256" key="2">
    <source>
        <dbReference type="SAM" id="Phobius"/>
    </source>
</evidence>
<evidence type="ECO:0000313" key="4">
    <source>
        <dbReference type="EMBL" id="CAF3543191.1"/>
    </source>
</evidence>
<feature type="transmembrane region" description="Helical" evidence="2">
    <location>
        <begin position="33"/>
        <end position="58"/>
    </location>
</feature>
<comment type="caution">
    <text evidence="3">The sequence shown here is derived from an EMBL/GenBank/DDBJ whole genome shotgun (WGS) entry which is preliminary data.</text>
</comment>
<gene>
    <name evidence="3" type="ORF">JYZ213_LOCUS17100</name>
    <name evidence="4" type="ORF">OXD698_LOCUS3547</name>
</gene>
<dbReference type="Proteomes" id="UP000663844">
    <property type="component" value="Unassembled WGS sequence"/>
</dbReference>
<dbReference type="EMBL" id="CAJNOG010000157">
    <property type="protein sequence ID" value="CAF1021639.1"/>
    <property type="molecule type" value="Genomic_DNA"/>
</dbReference>
<reference evidence="3" key="1">
    <citation type="submission" date="2021-02" db="EMBL/GenBank/DDBJ databases">
        <authorList>
            <person name="Nowell W R."/>
        </authorList>
    </citation>
    <scope>NUCLEOTIDE SEQUENCE</scope>
</reference>
<evidence type="ECO:0000313" key="5">
    <source>
        <dbReference type="Proteomes" id="UP000663845"/>
    </source>
</evidence>
<name>A0A814IBA4_9BILA</name>